<comment type="caution">
    <text evidence="4">The sequence shown here is derived from an EMBL/GenBank/DDBJ whole genome shotgun (WGS) entry which is preliminary data.</text>
</comment>
<dbReference type="InterPro" id="IPR051053">
    <property type="entry name" value="ECH/Chromodomain_protein"/>
</dbReference>
<evidence type="ECO:0000256" key="1">
    <source>
        <dbReference type="ARBA" id="ARBA00004275"/>
    </source>
</evidence>
<dbReference type="Pfam" id="PF00378">
    <property type="entry name" value="ECH_1"/>
    <property type="match status" value="1"/>
</dbReference>
<protein>
    <submittedName>
        <fullName evidence="4">Crotonase</fullName>
    </submittedName>
</protein>
<dbReference type="PANTHER" id="PTHR43684:SF1">
    <property type="entry name" value="ENOYL-COA DELTA ISOMERASE 2"/>
    <property type="match status" value="1"/>
</dbReference>
<dbReference type="PATRIC" id="fig|626887.3.peg.1235"/>
<evidence type="ECO:0000313" key="5">
    <source>
        <dbReference type="Proteomes" id="UP000013165"/>
    </source>
</evidence>
<dbReference type="InterPro" id="IPR029045">
    <property type="entry name" value="ClpP/crotonase-like_dom_sf"/>
</dbReference>
<dbReference type="GO" id="GO:0004165">
    <property type="term" value="F:delta(3)-delta(2)-enoyl-CoA isomerase activity"/>
    <property type="evidence" value="ECO:0007669"/>
    <property type="project" value="UniProtKB-ARBA"/>
</dbReference>
<reference evidence="4 5" key="1">
    <citation type="journal article" date="2013" name="Genome Announc.">
        <title>Genome Sequence of the Polycyclic Aromatic Hydrocarbon-Degrading Bacterium Strain Marinobacter nanhaiticus D15-8WT.</title>
        <authorList>
            <person name="Cui Z."/>
            <person name="Gao W."/>
            <person name="Li Q."/>
            <person name="Xu G."/>
            <person name="Zheng L."/>
        </authorList>
    </citation>
    <scope>NUCLEOTIDE SEQUENCE [LARGE SCALE GENOMIC DNA]</scope>
    <source>
        <strain evidence="4 5">D15-8W</strain>
    </source>
</reference>
<dbReference type="HOGENOM" id="CLU_009834_7_2_6"/>
<sequence length="251" mass="27143">MIEIRHEAGLVHLVIARAEKKNALTREMYAELAREVDQAADDPTVNAIVITGQDGVFTAGNDLDDFRARATDPNPKPSAGLAFIERLMMCDTPIIAGVEGLAIGIGTTMLMHCDVVIAAESALFRTPFVDLGLSPEAASTVMMPLQLGYRRATDLLIMGEAVTGQASLESGIASQLVPDGAATEEALATARRLASKSRESLRASKRLLKAPWREQALAALERERAVFAHRLRSPECQNALQTISRRTTPIR</sequence>
<evidence type="ECO:0000256" key="3">
    <source>
        <dbReference type="ARBA" id="ARBA00023235"/>
    </source>
</evidence>
<dbReference type="STRING" id="626887.J057_06186"/>
<accession>N6WTR9</accession>
<dbReference type="Gene3D" id="3.90.226.10">
    <property type="entry name" value="2-enoyl-CoA Hydratase, Chain A, domain 1"/>
    <property type="match status" value="1"/>
</dbReference>
<dbReference type="Proteomes" id="UP000013165">
    <property type="component" value="Unassembled WGS sequence"/>
</dbReference>
<dbReference type="EMBL" id="APLQ01000011">
    <property type="protein sequence ID" value="ENO14916.1"/>
    <property type="molecule type" value="Genomic_DNA"/>
</dbReference>
<keyword evidence="5" id="KW-1185">Reference proteome</keyword>
<keyword evidence="3" id="KW-0413">Isomerase</keyword>
<proteinExistence type="predicted"/>
<dbReference type="SUPFAM" id="SSF52096">
    <property type="entry name" value="ClpP/crotonase"/>
    <property type="match status" value="1"/>
</dbReference>
<dbReference type="InterPro" id="IPR001753">
    <property type="entry name" value="Enoyl-CoA_hydra/iso"/>
</dbReference>
<dbReference type="RefSeq" id="WP_004579213.1">
    <property type="nucleotide sequence ID" value="NZ_AP028878.1"/>
</dbReference>
<dbReference type="CDD" id="cd06558">
    <property type="entry name" value="crotonase-like"/>
    <property type="match status" value="1"/>
</dbReference>
<evidence type="ECO:0000256" key="2">
    <source>
        <dbReference type="ARBA" id="ARBA00023140"/>
    </source>
</evidence>
<evidence type="ECO:0000313" key="4">
    <source>
        <dbReference type="EMBL" id="ENO14916.1"/>
    </source>
</evidence>
<comment type="subcellular location">
    <subcellularLocation>
        <location evidence="1">Peroxisome</location>
    </subcellularLocation>
</comment>
<keyword evidence="2" id="KW-0576">Peroxisome</keyword>
<name>N6WTR9_9GAMM</name>
<dbReference type="eggNOG" id="COG1024">
    <property type="taxonomic scope" value="Bacteria"/>
</dbReference>
<dbReference type="OrthoDB" id="9797151at2"/>
<dbReference type="AlphaFoldDB" id="N6WTR9"/>
<gene>
    <name evidence="4" type="ORF">J057_06186</name>
</gene>
<dbReference type="PANTHER" id="PTHR43684">
    <property type="match status" value="1"/>
</dbReference>
<organism evidence="4 5">
    <name type="scientific">Marinobacter nanhaiticus D15-8W</name>
    <dbReference type="NCBI Taxonomy" id="626887"/>
    <lineage>
        <taxon>Bacteria</taxon>
        <taxon>Pseudomonadati</taxon>
        <taxon>Pseudomonadota</taxon>
        <taxon>Gammaproteobacteria</taxon>
        <taxon>Pseudomonadales</taxon>
        <taxon>Marinobacteraceae</taxon>
        <taxon>Marinobacter</taxon>
    </lineage>
</organism>